<dbReference type="SUPFAM" id="SSF160719">
    <property type="entry name" value="gpW/gp25-like"/>
    <property type="match status" value="1"/>
</dbReference>
<evidence type="ECO:0000259" key="1">
    <source>
        <dbReference type="Pfam" id="PF04965"/>
    </source>
</evidence>
<name>A0ABZ0J4Y5_9BURK</name>
<keyword evidence="3" id="KW-1185">Reference proteome</keyword>
<accession>A0ABZ0J4Y5</accession>
<dbReference type="Gene3D" id="3.10.450.40">
    <property type="match status" value="1"/>
</dbReference>
<evidence type="ECO:0000313" key="3">
    <source>
        <dbReference type="Proteomes" id="UP001303211"/>
    </source>
</evidence>
<organism evidence="2 3">
    <name type="scientific">Diaphorobacter limosus</name>
    <dbReference type="NCBI Taxonomy" id="3036128"/>
    <lineage>
        <taxon>Bacteria</taxon>
        <taxon>Pseudomonadati</taxon>
        <taxon>Pseudomonadota</taxon>
        <taxon>Betaproteobacteria</taxon>
        <taxon>Burkholderiales</taxon>
        <taxon>Comamonadaceae</taxon>
        <taxon>Diaphorobacter</taxon>
    </lineage>
</organism>
<dbReference type="InterPro" id="IPR007048">
    <property type="entry name" value="IraD/Gp25-like"/>
</dbReference>
<feature type="domain" description="IraD/Gp25-like" evidence="1">
    <location>
        <begin position="29"/>
        <end position="109"/>
    </location>
</feature>
<sequence>MSSYVAFPYRTDGHGRTHEAAREAWLHGLIEQLLFTLPGERVNRPDFGCGLMQLVFAPNSPELAVTVQALVQASLQQWLGQLLRIDEVAASSEDATLTVAVRYTVLETQQAGEAQFTRSLAS</sequence>
<reference evidence="2 3" key="1">
    <citation type="submission" date="2023-03" db="EMBL/GenBank/DDBJ databases">
        <title>Diaphorobacter basophil sp. nov., isolated from a sewage-treatment plant.</title>
        <authorList>
            <person name="Yang K."/>
        </authorList>
    </citation>
    <scope>NUCLEOTIDE SEQUENCE [LARGE SCALE GENOMIC DNA]</scope>
    <source>
        <strain evidence="2 3">Y-1</strain>
    </source>
</reference>
<proteinExistence type="predicted"/>
<dbReference type="Proteomes" id="UP001303211">
    <property type="component" value="Chromosome"/>
</dbReference>
<dbReference type="Pfam" id="PF04965">
    <property type="entry name" value="GPW_gp25"/>
    <property type="match status" value="1"/>
</dbReference>
<protein>
    <submittedName>
        <fullName evidence="2">GPW/gp25 family protein</fullName>
    </submittedName>
</protein>
<dbReference type="RefSeq" id="WP_317701996.1">
    <property type="nucleotide sequence ID" value="NZ_CP136921.1"/>
</dbReference>
<dbReference type="EMBL" id="CP136921">
    <property type="protein sequence ID" value="WOO32537.1"/>
    <property type="molecule type" value="Genomic_DNA"/>
</dbReference>
<gene>
    <name evidence="2" type="ORF">P4826_19530</name>
</gene>
<evidence type="ECO:0000313" key="2">
    <source>
        <dbReference type="EMBL" id="WOO32537.1"/>
    </source>
</evidence>